<dbReference type="EMBL" id="LT629758">
    <property type="protein sequence ID" value="SDT64617.1"/>
    <property type="molecule type" value="Genomic_DNA"/>
</dbReference>
<keyword evidence="9 13" id="KW-0472">Membrane</keyword>
<keyword evidence="5" id="KW-1003">Cell membrane</keyword>
<evidence type="ECO:0000256" key="6">
    <source>
        <dbReference type="ARBA" id="ARBA00022692"/>
    </source>
</evidence>
<keyword evidence="6 13" id="KW-0812">Transmembrane</keyword>
<dbReference type="GO" id="GO:0022900">
    <property type="term" value="P:electron transport chain"/>
    <property type="evidence" value="ECO:0007669"/>
    <property type="project" value="InterPro"/>
</dbReference>
<keyword evidence="8 13" id="KW-1133">Transmembrane helix</keyword>
<feature type="transmembrane region" description="Helical" evidence="13">
    <location>
        <begin position="7"/>
        <end position="25"/>
    </location>
</feature>
<sequence>MRTEYKIFAAVAVFLFGAAAVYGVYTHNVVNDGSGDGYNGGMEWVGVVALILSGLLCSMCAGFFWFVARRIDLRPEDREDGEIAEGAGEIGFFSPGSYWPFGIALACAVAGIGLVFWMWWLLALGLIAVVFTSCGMLFEYYSGTRHPEAHL</sequence>
<evidence type="ECO:0000313" key="14">
    <source>
        <dbReference type="EMBL" id="SDT64617.1"/>
    </source>
</evidence>
<dbReference type="EC" id="7.1.1.9" evidence="4"/>
<dbReference type="Proteomes" id="UP000198688">
    <property type="component" value="Chromosome I"/>
</dbReference>
<evidence type="ECO:0000256" key="2">
    <source>
        <dbReference type="ARBA" id="ARBA00004651"/>
    </source>
</evidence>
<dbReference type="InterPro" id="IPR021050">
    <property type="entry name" value="Cyt_c_oxidase_su4_actinobac"/>
</dbReference>
<feature type="transmembrane region" description="Helical" evidence="13">
    <location>
        <begin position="98"/>
        <end position="117"/>
    </location>
</feature>
<evidence type="ECO:0000256" key="3">
    <source>
        <dbReference type="ARBA" id="ARBA00006870"/>
    </source>
</evidence>
<evidence type="ECO:0000313" key="15">
    <source>
        <dbReference type="Proteomes" id="UP000198688"/>
    </source>
</evidence>
<keyword evidence="15" id="KW-1185">Reference proteome</keyword>
<organism evidence="14 15">
    <name type="scientific">Actinoplanes derwentensis</name>
    <dbReference type="NCBI Taxonomy" id="113562"/>
    <lineage>
        <taxon>Bacteria</taxon>
        <taxon>Bacillati</taxon>
        <taxon>Actinomycetota</taxon>
        <taxon>Actinomycetes</taxon>
        <taxon>Micromonosporales</taxon>
        <taxon>Micromonosporaceae</taxon>
        <taxon>Actinoplanes</taxon>
    </lineage>
</organism>
<dbReference type="GO" id="GO:0004129">
    <property type="term" value="F:cytochrome-c oxidase activity"/>
    <property type="evidence" value="ECO:0007669"/>
    <property type="project" value="UniProtKB-EC"/>
</dbReference>
<feature type="transmembrane region" description="Helical" evidence="13">
    <location>
        <begin position="45"/>
        <end position="68"/>
    </location>
</feature>
<dbReference type="OrthoDB" id="5244617at2"/>
<comment type="subcellular location">
    <subcellularLocation>
        <location evidence="2">Cell membrane</location>
        <topology evidence="2">Multi-pass membrane protein</topology>
    </subcellularLocation>
</comment>
<comment type="function">
    <text evidence="1">Part of cytochrome c oxidase, its function is unknown.</text>
</comment>
<dbReference type="GO" id="GO:0005886">
    <property type="term" value="C:plasma membrane"/>
    <property type="evidence" value="ECO:0007669"/>
    <property type="project" value="UniProtKB-SubCell"/>
</dbReference>
<protein>
    <recommendedName>
        <fullName evidence="4">cytochrome-c oxidase</fullName>
        <ecNumber evidence="4">7.1.1.9</ecNumber>
    </recommendedName>
    <alternativeName>
        <fullName evidence="11">Cytochrome aa3 subunit 4</fullName>
    </alternativeName>
    <alternativeName>
        <fullName evidence="10">Cytochrome c oxidase polypeptide IV</fullName>
    </alternativeName>
</protein>
<evidence type="ECO:0000256" key="12">
    <source>
        <dbReference type="ARBA" id="ARBA00047816"/>
    </source>
</evidence>
<comment type="similarity">
    <text evidence="3">Belongs to the cytochrome c oxidase bacterial subunit CtaF family.</text>
</comment>
<name>A0A1H2C2U5_9ACTN</name>
<evidence type="ECO:0000256" key="13">
    <source>
        <dbReference type="SAM" id="Phobius"/>
    </source>
</evidence>
<dbReference type="AlphaFoldDB" id="A0A1H2C2U5"/>
<gene>
    <name evidence="14" type="ORF">SAMN04489716_5160</name>
</gene>
<accession>A0A1H2C2U5</accession>
<dbReference type="Pfam" id="PF12270">
    <property type="entry name" value="Cyt_c_ox_IV"/>
    <property type="match status" value="1"/>
</dbReference>
<evidence type="ECO:0000256" key="9">
    <source>
        <dbReference type="ARBA" id="ARBA00023136"/>
    </source>
</evidence>
<evidence type="ECO:0000256" key="4">
    <source>
        <dbReference type="ARBA" id="ARBA00012949"/>
    </source>
</evidence>
<proteinExistence type="inferred from homology"/>
<evidence type="ECO:0000256" key="8">
    <source>
        <dbReference type="ARBA" id="ARBA00022989"/>
    </source>
</evidence>
<evidence type="ECO:0000256" key="1">
    <source>
        <dbReference type="ARBA" id="ARBA00002536"/>
    </source>
</evidence>
<feature type="transmembrane region" description="Helical" evidence="13">
    <location>
        <begin position="123"/>
        <end position="141"/>
    </location>
</feature>
<comment type="catalytic activity">
    <reaction evidence="12">
        <text>4 Fe(II)-[cytochrome c] + O2 + 8 H(+)(in) = 4 Fe(III)-[cytochrome c] + 2 H2O + 4 H(+)(out)</text>
        <dbReference type="Rhea" id="RHEA:11436"/>
        <dbReference type="Rhea" id="RHEA-COMP:10350"/>
        <dbReference type="Rhea" id="RHEA-COMP:14399"/>
        <dbReference type="ChEBI" id="CHEBI:15377"/>
        <dbReference type="ChEBI" id="CHEBI:15378"/>
        <dbReference type="ChEBI" id="CHEBI:15379"/>
        <dbReference type="ChEBI" id="CHEBI:29033"/>
        <dbReference type="ChEBI" id="CHEBI:29034"/>
        <dbReference type="EC" id="7.1.1.9"/>
    </reaction>
</comment>
<evidence type="ECO:0000256" key="10">
    <source>
        <dbReference type="ARBA" id="ARBA00031366"/>
    </source>
</evidence>
<evidence type="ECO:0000256" key="7">
    <source>
        <dbReference type="ARBA" id="ARBA00022967"/>
    </source>
</evidence>
<dbReference type="RefSeq" id="WP_092546978.1">
    <property type="nucleotide sequence ID" value="NZ_BOMJ01000017.1"/>
</dbReference>
<keyword evidence="7" id="KW-1278">Translocase</keyword>
<dbReference type="STRING" id="113562.SAMN04489716_5160"/>
<evidence type="ECO:0000256" key="11">
    <source>
        <dbReference type="ARBA" id="ARBA00031401"/>
    </source>
</evidence>
<evidence type="ECO:0000256" key="5">
    <source>
        <dbReference type="ARBA" id="ARBA00022475"/>
    </source>
</evidence>
<dbReference type="PIRSF" id="PIRSF017385">
    <property type="entry name" value="CtaF"/>
    <property type="match status" value="1"/>
</dbReference>
<reference evidence="14 15" key="1">
    <citation type="submission" date="2016-10" db="EMBL/GenBank/DDBJ databases">
        <authorList>
            <person name="de Groot N.N."/>
        </authorList>
    </citation>
    <scope>NUCLEOTIDE SEQUENCE [LARGE SCALE GENOMIC DNA]</scope>
    <source>
        <strain evidence="14 15">DSM 43941</strain>
    </source>
</reference>